<keyword evidence="3 7" id="KW-0732">Signal</keyword>
<dbReference type="PANTHER" id="PTHR35272">
    <property type="entry name" value="THIOL:DISULFIDE INTERCHANGE PROTEIN DSBC-RELATED"/>
    <property type="match status" value="1"/>
</dbReference>
<dbReference type="Gene3D" id="3.40.30.10">
    <property type="entry name" value="Glutaredoxin"/>
    <property type="match status" value="1"/>
</dbReference>
<dbReference type="SUPFAM" id="SSF54423">
    <property type="entry name" value="DsbC/DsbG N-terminal domain-like"/>
    <property type="match status" value="1"/>
</dbReference>
<keyword evidence="11" id="KW-1185">Reference proteome</keyword>
<evidence type="ECO:0000256" key="6">
    <source>
        <dbReference type="ARBA" id="ARBA00023284"/>
    </source>
</evidence>
<keyword evidence="4 7" id="KW-0574">Periplasm</keyword>
<reference evidence="10 11" key="1">
    <citation type="submission" date="2018-04" db="EMBL/GenBank/DDBJ databases">
        <title>Complete genome sequence of Hydrogenophilus thermoluteolus TH-1.</title>
        <authorList>
            <person name="Arai H."/>
        </authorList>
    </citation>
    <scope>NUCLEOTIDE SEQUENCE [LARGE SCALE GENOMIC DNA]</scope>
    <source>
        <strain evidence="10 11">TH-1</strain>
    </source>
</reference>
<dbReference type="InterPro" id="IPR051470">
    <property type="entry name" value="Thiol:disulfide_interchange"/>
</dbReference>
<dbReference type="InterPro" id="IPR018950">
    <property type="entry name" value="DiS-bond_isomerase_DsbC/G_N"/>
</dbReference>
<dbReference type="InterPro" id="IPR012336">
    <property type="entry name" value="Thioredoxin-like_fold"/>
</dbReference>
<dbReference type="SUPFAM" id="SSF52833">
    <property type="entry name" value="Thioredoxin-like"/>
    <property type="match status" value="1"/>
</dbReference>
<evidence type="ECO:0000256" key="5">
    <source>
        <dbReference type="ARBA" id="ARBA00023157"/>
    </source>
</evidence>
<dbReference type="Pfam" id="PF13098">
    <property type="entry name" value="Thioredoxin_2"/>
    <property type="match status" value="1"/>
</dbReference>
<gene>
    <name evidence="10" type="ORF">HPTL_1594</name>
</gene>
<dbReference type="InterPro" id="IPR036249">
    <property type="entry name" value="Thioredoxin-like_sf"/>
</dbReference>
<comment type="similarity">
    <text evidence="2 7">Belongs to the thioredoxin family. DsbC subfamily.</text>
</comment>
<evidence type="ECO:0000256" key="3">
    <source>
        <dbReference type="ARBA" id="ARBA00022729"/>
    </source>
</evidence>
<dbReference type="EMBL" id="AP018558">
    <property type="protein sequence ID" value="BBD77854.1"/>
    <property type="molecule type" value="Genomic_DNA"/>
</dbReference>
<name>A0A2Z6DZ72_HYDTE</name>
<dbReference type="AlphaFoldDB" id="A0A2Z6DZ72"/>
<organism evidence="10 11">
    <name type="scientific">Hydrogenophilus thermoluteolus</name>
    <name type="common">Pseudomonas hydrogenothermophila</name>
    <dbReference type="NCBI Taxonomy" id="297"/>
    <lineage>
        <taxon>Bacteria</taxon>
        <taxon>Pseudomonadati</taxon>
        <taxon>Pseudomonadota</taxon>
        <taxon>Hydrogenophilia</taxon>
        <taxon>Hydrogenophilales</taxon>
        <taxon>Hydrogenophilaceae</taxon>
        <taxon>Hydrogenophilus</taxon>
    </lineage>
</organism>
<dbReference type="InterPro" id="IPR009094">
    <property type="entry name" value="DiS-bond_isomerase_DsbC/G_N_sf"/>
</dbReference>
<feature type="chain" id="PRO_5016191774" description="Thiol:disulfide interchange protein" evidence="7">
    <location>
        <begin position="21"/>
        <end position="239"/>
    </location>
</feature>
<dbReference type="KEGG" id="htl:HPTL_1594"/>
<keyword evidence="6 7" id="KW-0676">Redox-active center</keyword>
<accession>A0A2Z6DZ72</accession>
<comment type="function">
    <text evidence="7">Required for disulfide bond formation in some periplasmic proteins. Acts by transferring its disulfide bond to other proteins and is reduced in the process.</text>
</comment>
<comment type="subcellular location">
    <subcellularLocation>
        <location evidence="1 7">Periplasm</location>
    </subcellularLocation>
</comment>
<evidence type="ECO:0000313" key="11">
    <source>
        <dbReference type="Proteomes" id="UP000262004"/>
    </source>
</evidence>
<sequence>MKRVLFLGLLCLGFHAMAFAETAEEANVQQSINALLGGDAVRSVRAAPMPGLYEVVLKSGELVYTNTEVSHIVVGSIIDAKTRVNLTEKRLDELSRIDFSALPLKDAIVIKKGDGSRVFASFEDPNCGFCKRLAKALQQVDNTTQYLFLYPILGPDSEEKAKRILCSDDPAKTWQSWMVEGKTPPAAPASCDTSAIERNVALGKQLGIGGTPTLFLRDGSRIGGFLPAEKLEERLRAVR</sequence>
<dbReference type="RefSeq" id="WP_197713643.1">
    <property type="nucleotide sequence ID" value="NZ_AP018558.1"/>
</dbReference>
<dbReference type="CDD" id="cd03020">
    <property type="entry name" value="DsbA_DsbC_DsbG"/>
    <property type="match status" value="1"/>
</dbReference>
<evidence type="ECO:0000259" key="9">
    <source>
        <dbReference type="Pfam" id="PF13098"/>
    </source>
</evidence>
<dbReference type="PANTHER" id="PTHR35272:SF3">
    <property type="entry name" value="THIOL:DISULFIDE INTERCHANGE PROTEIN DSBC"/>
    <property type="match status" value="1"/>
</dbReference>
<dbReference type="Proteomes" id="UP000262004">
    <property type="component" value="Chromosome"/>
</dbReference>
<feature type="domain" description="Disulphide bond isomerase DsbC/G N-terminal" evidence="8">
    <location>
        <begin position="20"/>
        <end position="88"/>
    </location>
</feature>
<dbReference type="InterPro" id="IPR033954">
    <property type="entry name" value="DiS-bond_Isoase_DsbC/G"/>
</dbReference>
<keyword evidence="5" id="KW-1015">Disulfide bond</keyword>
<dbReference type="Gene3D" id="3.10.450.70">
    <property type="entry name" value="Disulphide bond isomerase, DsbC/G, N-terminal"/>
    <property type="match status" value="1"/>
</dbReference>
<proteinExistence type="inferred from homology"/>
<evidence type="ECO:0000256" key="7">
    <source>
        <dbReference type="RuleBase" id="RU364038"/>
    </source>
</evidence>
<evidence type="ECO:0000259" key="8">
    <source>
        <dbReference type="Pfam" id="PF10411"/>
    </source>
</evidence>
<evidence type="ECO:0000256" key="2">
    <source>
        <dbReference type="ARBA" id="ARBA00009813"/>
    </source>
</evidence>
<evidence type="ECO:0000256" key="4">
    <source>
        <dbReference type="ARBA" id="ARBA00022764"/>
    </source>
</evidence>
<dbReference type="Pfam" id="PF10411">
    <property type="entry name" value="DsbC_N"/>
    <property type="match status" value="1"/>
</dbReference>
<feature type="domain" description="Thioredoxin-like fold" evidence="9">
    <location>
        <begin position="112"/>
        <end position="235"/>
    </location>
</feature>
<protein>
    <recommendedName>
        <fullName evidence="7">Thiol:disulfide interchange protein</fullName>
    </recommendedName>
</protein>
<evidence type="ECO:0000313" key="10">
    <source>
        <dbReference type="EMBL" id="BBD77854.1"/>
    </source>
</evidence>
<dbReference type="GO" id="GO:0042597">
    <property type="term" value="C:periplasmic space"/>
    <property type="evidence" value="ECO:0007669"/>
    <property type="project" value="UniProtKB-SubCell"/>
</dbReference>
<keyword evidence="10" id="KW-0413">Isomerase</keyword>
<evidence type="ECO:0000256" key="1">
    <source>
        <dbReference type="ARBA" id="ARBA00004418"/>
    </source>
</evidence>
<dbReference type="GO" id="GO:0016853">
    <property type="term" value="F:isomerase activity"/>
    <property type="evidence" value="ECO:0007669"/>
    <property type="project" value="UniProtKB-KW"/>
</dbReference>
<feature type="signal peptide" evidence="7">
    <location>
        <begin position="1"/>
        <end position="20"/>
    </location>
</feature>